<proteinExistence type="predicted"/>
<feature type="region of interest" description="Disordered" evidence="1">
    <location>
        <begin position="1"/>
        <end position="35"/>
    </location>
</feature>
<feature type="compositionally biased region" description="Polar residues" evidence="1">
    <location>
        <begin position="7"/>
        <end position="33"/>
    </location>
</feature>
<dbReference type="OrthoDB" id="6505565at2759"/>
<protein>
    <submittedName>
        <fullName evidence="2">Uncharacterized protein</fullName>
    </submittedName>
</protein>
<keyword evidence="3" id="KW-1185">Reference proteome</keyword>
<gene>
    <name evidence="2" type="ORF">BLA29_006114</name>
</gene>
<dbReference type="AlphaFoldDB" id="A0A1Y3BQF8"/>
<accession>A0A1Y3BQF8</accession>
<comment type="caution">
    <text evidence="2">The sequence shown here is derived from an EMBL/GenBank/DDBJ whole genome shotgun (WGS) entry which is preliminary data.</text>
</comment>
<dbReference type="Proteomes" id="UP000194236">
    <property type="component" value="Unassembled WGS sequence"/>
</dbReference>
<evidence type="ECO:0000313" key="3">
    <source>
        <dbReference type="Proteomes" id="UP000194236"/>
    </source>
</evidence>
<dbReference type="EMBL" id="MUJZ01009864">
    <property type="protein sequence ID" value="OTF82178.1"/>
    <property type="molecule type" value="Genomic_DNA"/>
</dbReference>
<name>A0A1Y3BQF8_EURMA</name>
<evidence type="ECO:0000313" key="2">
    <source>
        <dbReference type="EMBL" id="OTF82178.1"/>
    </source>
</evidence>
<evidence type="ECO:0000256" key="1">
    <source>
        <dbReference type="SAM" id="MobiDB-lite"/>
    </source>
</evidence>
<reference evidence="2 3" key="1">
    <citation type="submission" date="2017-03" db="EMBL/GenBank/DDBJ databases">
        <title>Genome Survey of Euroglyphus maynei.</title>
        <authorList>
            <person name="Arlian L.G."/>
            <person name="Morgan M.S."/>
            <person name="Rider S.D."/>
        </authorList>
    </citation>
    <scope>NUCLEOTIDE SEQUENCE [LARGE SCALE GENOMIC DNA]</scope>
    <source>
        <strain evidence="2">Arlian Lab</strain>
        <tissue evidence="2">Whole body</tissue>
    </source>
</reference>
<organism evidence="2 3">
    <name type="scientific">Euroglyphus maynei</name>
    <name type="common">Mayne's house dust mite</name>
    <dbReference type="NCBI Taxonomy" id="6958"/>
    <lineage>
        <taxon>Eukaryota</taxon>
        <taxon>Metazoa</taxon>
        <taxon>Ecdysozoa</taxon>
        <taxon>Arthropoda</taxon>
        <taxon>Chelicerata</taxon>
        <taxon>Arachnida</taxon>
        <taxon>Acari</taxon>
        <taxon>Acariformes</taxon>
        <taxon>Sarcoptiformes</taxon>
        <taxon>Astigmata</taxon>
        <taxon>Psoroptidia</taxon>
        <taxon>Analgoidea</taxon>
        <taxon>Pyroglyphidae</taxon>
        <taxon>Pyroglyphinae</taxon>
        <taxon>Euroglyphus</taxon>
    </lineage>
</organism>
<sequence length="368" mass="41892">MNKRGKNNPNKSAASSDSESENLPNKQPKTSESMDVLITDPNLIVGLNFRQCYDVIHNSCSIDDKRSFSKYADVIVAAADVMKKLYDDLSSKLCNNADESNKILLEIRDKLNAPIPYNLVAAKPKIDPNQPVPTKSNEFSLFVNAKDGIASNEINSKVNQVIIETRKIKPNLKINKVIRNSKGNIIKIPNSKDLDILLEQFRNNNQFDNIANVFIPKPRDPTIVLKKVNKFTESKDIPNILSRVNEQLAGLESDIKVLFDFRSNLYHRDVVLRVSPKVFEIISKNDILFTDLEAVKFHHRVFVRQCKYCFQFSHRSIDCPKKNNPTCADCGIDGTHQCTKINKCYNCINYFKNNAKPELLCHRPNHTN</sequence>